<protein>
    <submittedName>
        <fullName evidence="2">DNA-binding transcriptional regulator, XRE-family HTH domain</fullName>
    </submittedName>
</protein>
<organism evidence="2 3">
    <name type="scientific">Dendrosporobacter quercicolus</name>
    <dbReference type="NCBI Taxonomy" id="146817"/>
    <lineage>
        <taxon>Bacteria</taxon>
        <taxon>Bacillati</taxon>
        <taxon>Bacillota</taxon>
        <taxon>Negativicutes</taxon>
        <taxon>Selenomonadales</taxon>
        <taxon>Sporomusaceae</taxon>
        <taxon>Dendrosporobacter</taxon>
    </lineage>
</organism>
<feature type="domain" description="HTH cro/C1-type" evidence="1">
    <location>
        <begin position="12"/>
        <end position="66"/>
    </location>
</feature>
<reference evidence="2 3" key="1">
    <citation type="submission" date="2016-10" db="EMBL/GenBank/DDBJ databases">
        <authorList>
            <person name="de Groot N.N."/>
        </authorList>
    </citation>
    <scope>NUCLEOTIDE SEQUENCE [LARGE SCALE GENOMIC DNA]</scope>
    <source>
        <strain evidence="2 3">DSM 1736</strain>
    </source>
</reference>
<gene>
    <name evidence="2" type="ORF">SAMN04488502_11583</name>
</gene>
<dbReference type="RefSeq" id="WP_092074992.1">
    <property type="nucleotide sequence ID" value="NZ_FNHB01000015.1"/>
</dbReference>
<dbReference type="Proteomes" id="UP000214880">
    <property type="component" value="Unassembled WGS sequence"/>
</dbReference>
<dbReference type="CDD" id="cd00093">
    <property type="entry name" value="HTH_XRE"/>
    <property type="match status" value="1"/>
</dbReference>
<evidence type="ECO:0000313" key="2">
    <source>
        <dbReference type="EMBL" id="SDN25505.1"/>
    </source>
</evidence>
<dbReference type="Gene3D" id="1.10.260.40">
    <property type="entry name" value="lambda repressor-like DNA-binding domains"/>
    <property type="match status" value="1"/>
</dbReference>
<dbReference type="STRING" id="146817.SAMN04488502_11583"/>
<dbReference type="InterPro" id="IPR001387">
    <property type="entry name" value="Cro/C1-type_HTH"/>
</dbReference>
<sequence>MNEIPLTLRNTLRSLRVKFNYTQEEAAVLLGVSTPTLRAWESDSGKMPFEKIIVIEKIYKTPKDYIFFGKESTFSELLRNQAAI</sequence>
<dbReference type="SMART" id="SM00530">
    <property type="entry name" value="HTH_XRE"/>
    <property type="match status" value="1"/>
</dbReference>
<dbReference type="AlphaFoldDB" id="A0A1G9ZWQ2"/>
<evidence type="ECO:0000259" key="1">
    <source>
        <dbReference type="PROSITE" id="PS50943"/>
    </source>
</evidence>
<name>A0A1G9ZWQ2_9FIRM</name>
<dbReference type="SUPFAM" id="SSF47413">
    <property type="entry name" value="lambda repressor-like DNA-binding domains"/>
    <property type="match status" value="1"/>
</dbReference>
<dbReference type="OrthoDB" id="1798756at2"/>
<dbReference type="EMBL" id="FNHB01000015">
    <property type="protein sequence ID" value="SDN25505.1"/>
    <property type="molecule type" value="Genomic_DNA"/>
</dbReference>
<accession>A0A1G9ZWQ2</accession>
<dbReference type="PROSITE" id="PS50943">
    <property type="entry name" value="HTH_CROC1"/>
    <property type="match status" value="1"/>
</dbReference>
<dbReference type="Pfam" id="PF01381">
    <property type="entry name" value="HTH_3"/>
    <property type="match status" value="1"/>
</dbReference>
<evidence type="ECO:0000313" key="3">
    <source>
        <dbReference type="Proteomes" id="UP000214880"/>
    </source>
</evidence>
<proteinExistence type="predicted"/>
<keyword evidence="2" id="KW-0238">DNA-binding</keyword>
<dbReference type="InterPro" id="IPR010982">
    <property type="entry name" value="Lambda_DNA-bd_dom_sf"/>
</dbReference>
<dbReference type="GO" id="GO:0003677">
    <property type="term" value="F:DNA binding"/>
    <property type="evidence" value="ECO:0007669"/>
    <property type="project" value="UniProtKB-KW"/>
</dbReference>
<keyword evidence="3" id="KW-1185">Reference proteome</keyword>